<dbReference type="EMBL" id="JBBKXY010000002">
    <property type="protein sequence ID" value="MFD3293602.1"/>
    <property type="molecule type" value="Genomic_DNA"/>
</dbReference>
<comment type="similarity">
    <text evidence="2">Belongs to the polysaccharide synthase family.</text>
</comment>
<comment type="caution">
    <text evidence="8">The sequence shown here is derived from an EMBL/GenBank/DDBJ whole genome shotgun (WGS) entry which is preliminary data.</text>
</comment>
<name>A0ABW6DA61_9BACT</name>
<feature type="transmembrane region" description="Helical" evidence="7">
    <location>
        <begin position="286"/>
        <end position="308"/>
    </location>
</feature>
<dbReference type="Pfam" id="PF13440">
    <property type="entry name" value="Polysacc_synt_3"/>
    <property type="match status" value="1"/>
</dbReference>
<feature type="transmembrane region" description="Helical" evidence="7">
    <location>
        <begin position="169"/>
        <end position="190"/>
    </location>
</feature>
<feature type="transmembrane region" description="Helical" evidence="7">
    <location>
        <begin position="140"/>
        <end position="163"/>
    </location>
</feature>
<dbReference type="Proteomes" id="UP001598112">
    <property type="component" value="Unassembled WGS sequence"/>
</dbReference>
<dbReference type="CDD" id="cd13127">
    <property type="entry name" value="MATE_tuaB_like"/>
    <property type="match status" value="1"/>
</dbReference>
<feature type="transmembrane region" description="Helical" evidence="7">
    <location>
        <begin position="74"/>
        <end position="101"/>
    </location>
</feature>
<proteinExistence type="inferred from homology"/>
<organism evidence="8 9">
    <name type="scientific">Aquirufa originis</name>
    <dbReference type="NCBI Taxonomy" id="3096514"/>
    <lineage>
        <taxon>Bacteria</taxon>
        <taxon>Pseudomonadati</taxon>
        <taxon>Bacteroidota</taxon>
        <taxon>Cytophagia</taxon>
        <taxon>Cytophagales</taxon>
        <taxon>Flectobacillaceae</taxon>
        <taxon>Aquirufa</taxon>
    </lineage>
</organism>
<keyword evidence="9" id="KW-1185">Reference proteome</keyword>
<dbReference type="PANTHER" id="PTHR30250">
    <property type="entry name" value="PST FAMILY PREDICTED COLANIC ACID TRANSPORTER"/>
    <property type="match status" value="1"/>
</dbReference>
<feature type="transmembrane region" description="Helical" evidence="7">
    <location>
        <begin position="355"/>
        <end position="371"/>
    </location>
</feature>
<dbReference type="InterPro" id="IPR050833">
    <property type="entry name" value="Poly_Biosynth_Transport"/>
</dbReference>
<keyword evidence="4 7" id="KW-0812">Transmembrane</keyword>
<feature type="transmembrane region" description="Helical" evidence="7">
    <location>
        <begin position="107"/>
        <end position="128"/>
    </location>
</feature>
<feature type="transmembrane region" description="Helical" evidence="7">
    <location>
        <begin position="314"/>
        <end position="334"/>
    </location>
</feature>
<evidence type="ECO:0000256" key="1">
    <source>
        <dbReference type="ARBA" id="ARBA00004651"/>
    </source>
</evidence>
<evidence type="ECO:0000256" key="4">
    <source>
        <dbReference type="ARBA" id="ARBA00022692"/>
    </source>
</evidence>
<keyword evidence="6 7" id="KW-0472">Membrane</keyword>
<accession>A0ABW6DA61</accession>
<evidence type="ECO:0000313" key="8">
    <source>
        <dbReference type="EMBL" id="MFD3293602.1"/>
    </source>
</evidence>
<comment type="subcellular location">
    <subcellularLocation>
        <location evidence="1">Cell membrane</location>
        <topology evidence="1">Multi-pass membrane protein</topology>
    </subcellularLocation>
</comment>
<evidence type="ECO:0000256" key="5">
    <source>
        <dbReference type="ARBA" id="ARBA00022989"/>
    </source>
</evidence>
<feature type="transmembrane region" description="Helical" evidence="7">
    <location>
        <begin position="12"/>
        <end position="31"/>
    </location>
</feature>
<protein>
    <submittedName>
        <fullName evidence="8">Lipopolysaccharide biosynthesis protein</fullName>
    </submittedName>
</protein>
<evidence type="ECO:0000256" key="3">
    <source>
        <dbReference type="ARBA" id="ARBA00022475"/>
    </source>
</evidence>
<keyword evidence="3" id="KW-1003">Cell membrane</keyword>
<evidence type="ECO:0000256" key="6">
    <source>
        <dbReference type="ARBA" id="ARBA00023136"/>
    </source>
</evidence>
<evidence type="ECO:0000256" key="2">
    <source>
        <dbReference type="ARBA" id="ARBA00007430"/>
    </source>
</evidence>
<dbReference type="PANTHER" id="PTHR30250:SF10">
    <property type="entry name" value="LIPOPOLYSACCHARIDE BIOSYNTHESIS PROTEIN WZXC"/>
    <property type="match status" value="1"/>
</dbReference>
<keyword evidence="5 7" id="KW-1133">Transmembrane helix</keyword>
<evidence type="ECO:0000313" key="9">
    <source>
        <dbReference type="Proteomes" id="UP001598112"/>
    </source>
</evidence>
<feature type="transmembrane region" description="Helical" evidence="7">
    <location>
        <begin position="249"/>
        <end position="266"/>
    </location>
</feature>
<gene>
    <name evidence="8" type="ORF">SKC35_07875</name>
</gene>
<sequence>MAFNGMSWNLFTRIFSNGVQLIIYFLLARLLNPTDFGVIAIILVFVNISNIFAIAGLGAAIIQNTDYNKEKFDTIYILSSSLGILICTILYFSAPFIGLLYSTEFDLVFLIRISTPLVIFNSINSIQISILQRDLDFKKMFYVTSIPLFFSGIASIVLAYFGFGIYSLILNNFLGSIISIVICFSFYVPIPSLTFNINHAISSLNYSYKILITALLDELNKSFFTLSIGKYYSNSTLGNYNLGRQIPSFASATLNATISSVFFPFYAKRKSINVNNANIYRKVSRVLNFIVLPCISIVILVSSDFVRIFFTEKWIGSVFYLNMFSVILGLHHLHTKITYYINAMGHSNVTLKYELIKKIIGVVVLLITIPFSVKAIVVGQLVVAFVSIIIMFYPTKKYLAIDYWDQLSDFMPLVLINGLIFFIVYVFGSYINIGNFSLLIYPVIYFVLYFLSAFVLRLNSLNDIILLKDNFNFK</sequence>
<evidence type="ECO:0000256" key="7">
    <source>
        <dbReference type="SAM" id="Phobius"/>
    </source>
</evidence>
<feature type="transmembrane region" description="Helical" evidence="7">
    <location>
        <begin position="439"/>
        <end position="458"/>
    </location>
</feature>
<dbReference type="RefSeq" id="WP_377978868.1">
    <property type="nucleotide sequence ID" value="NZ_JBBKXY010000002.1"/>
</dbReference>
<reference evidence="8 9" key="1">
    <citation type="submission" date="2024-03" db="EMBL/GenBank/DDBJ databases">
        <title>Aquirufa genome sequencing.</title>
        <authorList>
            <person name="Pitt A."/>
            <person name="Hahn M.W."/>
        </authorList>
    </citation>
    <scope>NUCLEOTIDE SEQUENCE [LARGE SCALE GENOMIC DNA]</scope>
    <source>
        <strain evidence="8 9">KTFRIE-69F</strain>
    </source>
</reference>
<feature type="transmembrane region" description="Helical" evidence="7">
    <location>
        <begin position="37"/>
        <end position="62"/>
    </location>
</feature>
<feature type="transmembrane region" description="Helical" evidence="7">
    <location>
        <begin position="414"/>
        <end position="433"/>
    </location>
</feature>